<comment type="subcellular location">
    <subcellularLocation>
        <location evidence="1">Membrane</location>
        <topology evidence="1">Multi-pass membrane protein</topology>
    </subcellularLocation>
</comment>
<dbReference type="GO" id="GO:0008270">
    <property type="term" value="F:zinc ion binding"/>
    <property type="evidence" value="ECO:0007669"/>
    <property type="project" value="UniProtKB-KW"/>
</dbReference>
<evidence type="ECO:0000256" key="11">
    <source>
        <dbReference type="SAM" id="Phobius"/>
    </source>
</evidence>
<feature type="compositionally biased region" description="Polar residues" evidence="10">
    <location>
        <begin position="91"/>
        <end position="107"/>
    </location>
</feature>
<gene>
    <name evidence="13" type="ORF">PXEA_LOCUS14937</name>
</gene>
<feature type="transmembrane region" description="Helical" evidence="11">
    <location>
        <begin position="420"/>
        <end position="444"/>
    </location>
</feature>
<dbReference type="SMART" id="SM00744">
    <property type="entry name" value="RINGv"/>
    <property type="match status" value="1"/>
</dbReference>
<comment type="caution">
    <text evidence="13">The sequence shown here is derived from an EMBL/GenBank/DDBJ whole genome shotgun (WGS) entry which is preliminary data.</text>
</comment>
<dbReference type="SUPFAM" id="SSF57850">
    <property type="entry name" value="RING/U-box"/>
    <property type="match status" value="1"/>
</dbReference>
<evidence type="ECO:0000313" key="14">
    <source>
        <dbReference type="Proteomes" id="UP000784294"/>
    </source>
</evidence>
<evidence type="ECO:0000256" key="3">
    <source>
        <dbReference type="ARBA" id="ARBA00022692"/>
    </source>
</evidence>
<accession>A0A3S5CHD6</accession>
<dbReference type="AlphaFoldDB" id="A0A3S5CHD6"/>
<dbReference type="PANTHER" id="PTHR46065">
    <property type="entry name" value="E3 UBIQUITIN-PROTEIN LIGASE MARCH 2/3 FAMILY MEMBER"/>
    <property type="match status" value="1"/>
</dbReference>
<proteinExistence type="predicted"/>
<keyword evidence="6" id="KW-0833">Ubl conjugation pathway</keyword>
<reference evidence="13" key="1">
    <citation type="submission" date="2018-11" db="EMBL/GenBank/DDBJ databases">
        <authorList>
            <consortium name="Pathogen Informatics"/>
        </authorList>
    </citation>
    <scope>NUCLEOTIDE SEQUENCE</scope>
</reference>
<evidence type="ECO:0000256" key="2">
    <source>
        <dbReference type="ARBA" id="ARBA00022679"/>
    </source>
</evidence>
<dbReference type="InterPro" id="IPR013083">
    <property type="entry name" value="Znf_RING/FYVE/PHD"/>
</dbReference>
<feature type="transmembrane region" description="Helical" evidence="11">
    <location>
        <begin position="456"/>
        <end position="478"/>
    </location>
</feature>
<feature type="transmembrane region" description="Helical" evidence="11">
    <location>
        <begin position="490"/>
        <end position="508"/>
    </location>
</feature>
<keyword evidence="5" id="KW-0863">Zinc-finger</keyword>
<keyword evidence="8 11" id="KW-1133">Transmembrane helix</keyword>
<feature type="domain" description="RING-CH-type" evidence="12">
    <location>
        <begin position="303"/>
        <end position="372"/>
    </location>
</feature>
<keyword evidence="3 11" id="KW-0812">Transmembrane</keyword>
<dbReference type="GO" id="GO:0016020">
    <property type="term" value="C:membrane"/>
    <property type="evidence" value="ECO:0007669"/>
    <property type="project" value="UniProtKB-SubCell"/>
</dbReference>
<evidence type="ECO:0000259" key="12">
    <source>
        <dbReference type="PROSITE" id="PS51292"/>
    </source>
</evidence>
<keyword evidence="9 11" id="KW-0472">Membrane</keyword>
<evidence type="ECO:0000256" key="1">
    <source>
        <dbReference type="ARBA" id="ARBA00004141"/>
    </source>
</evidence>
<keyword evidence="2" id="KW-0808">Transferase</keyword>
<dbReference type="GO" id="GO:0016567">
    <property type="term" value="P:protein ubiquitination"/>
    <property type="evidence" value="ECO:0007669"/>
    <property type="project" value="TreeGrafter"/>
</dbReference>
<keyword evidence="14" id="KW-1185">Reference proteome</keyword>
<dbReference type="Proteomes" id="UP000784294">
    <property type="component" value="Unassembled WGS sequence"/>
</dbReference>
<dbReference type="InterPro" id="IPR011016">
    <property type="entry name" value="Znf_RING-CH"/>
</dbReference>
<sequence length="555" mass="60845">MHRRERPIEPGFRLLLCTLGEGNCECRRASIIITTKLTVHSRAVDCREILSGLLTVARLDDPRIAEAGEVEMPSSPLQTSSHALAGRRSITCPSESPSVELEGTTSFDGAREAGEPEMATSREAAREEEAMMPHVQTRTRHSLFRRNSSREVYLASPAPRRARRRPTALFRGHDRVPDRVPDAPRALLKPSSQAVLFTRRESLRLSTALDAASEVVEPSYRGQLAAGAPVQPRQSLRFDVRGPVDPEELIRTARIGAPRLSLSPNSCQSEALLPRVGLEETAKADDASPAGRKAASEADEAKGRESCLFRCRICLEEGSPGDLAAPDQASSLFSPCRCKGTLGLLHRDCLERWLLTTRVNKCEICGYVYVLTPSHRHAHETSGGLRRATLVAIEAARRRASALRTWLASRLTRRHLVTDLVCLAVVTPITYFGVHFCVLGAMSYRQETDNPLAWQVVSLAFLATLLIVMLCAWITLAVRHHWTVYSGMKRAPVICLAKGIGAGAIFLHMNIASTLTNLAFLKWLSLGNHACVLAFTLATKASYLVSAKGDLNALD</sequence>
<dbReference type="PANTHER" id="PTHR46065:SF3">
    <property type="entry name" value="FI20425P1"/>
    <property type="match status" value="1"/>
</dbReference>
<dbReference type="Pfam" id="PF12906">
    <property type="entry name" value="RINGv"/>
    <property type="match status" value="1"/>
</dbReference>
<dbReference type="OrthoDB" id="273089at2759"/>
<evidence type="ECO:0000256" key="10">
    <source>
        <dbReference type="SAM" id="MobiDB-lite"/>
    </source>
</evidence>
<evidence type="ECO:0000256" key="5">
    <source>
        <dbReference type="ARBA" id="ARBA00022771"/>
    </source>
</evidence>
<keyword evidence="7" id="KW-0862">Zinc</keyword>
<feature type="region of interest" description="Disordered" evidence="10">
    <location>
        <begin position="70"/>
        <end position="122"/>
    </location>
</feature>
<evidence type="ECO:0000256" key="8">
    <source>
        <dbReference type="ARBA" id="ARBA00022989"/>
    </source>
</evidence>
<evidence type="ECO:0000256" key="4">
    <source>
        <dbReference type="ARBA" id="ARBA00022723"/>
    </source>
</evidence>
<dbReference type="EMBL" id="CAAALY010051632">
    <property type="protein sequence ID" value="VEL21497.1"/>
    <property type="molecule type" value="Genomic_DNA"/>
</dbReference>
<name>A0A3S5CHD6_9PLAT</name>
<dbReference type="GO" id="GO:0004842">
    <property type="term" value="F:ubiquitin-protein transferase activity"/>
    <property type="evidence" value="ECO:0007669"/>
    <property type="project" value="TreeGrafter"/>
</dbReference>
<evidence type="ECO:0000256" key="6">
    <source>
        <dbReference type="ARBA" id="ARBA00022786"/>
    </source>
</evidence>
<dbReference type="PROSITE" id="PS51292">
    <property type="entry name" value="ZF_RING_CH"/>
    <property type="match status" value="1"/>
</dbReference>
<organism evidence="13 14">
    <name type="scientific">Protopolystoma xenopodis</name>
    <dbReference type="NCBI Taxonomy" id="117903"/>
    <lineage>
        <taxon>Eukaryota</taxon>
        <taxon>Metazoa</taxon>
        <taxon>Spiralia</taxon>
        <taxon>Lophotrochozoa</taxon>
        <taxon>Platyhelminthes</taxon>
        <taxon>Monogenea</taxon>
        <taxon>Polyopisthocotylea</taxon>
        <taxon>Polystomatidea</taxon>
        <taxon>Polystomatidae</taxon>
        <taxon>Protopolystoma</taxon>
    </lineage>
</organism>
<keyword evidence="4" id="KW-0479">Metal-binding</keyword>
<dbReference type="Gene3D" id="3.30.40.10">
    <property type="entry name" value="Zinc/RING finger domain, C3HC4 (zinc finger)"/>
    <property type="match status" value="1"/>
</dbReference>
<protein>
    <recommendedName>
        <fullName evidence="12">RING-CH-type domain-containing protein</fullName>
    </recommendedName>
</protein>
<evidence type="ECO:0000313" key="13">
    <source>
        <dbReference type="EMBL" id="VEL21497.1"/>
    </source>
</evidence>
<evidence type="ECO:0000256" key="7">
    <source>
        <dbReference type="ARBA" id="ARBA00022833"/>
    </source>
</evidence>
<evidence type="ECO:0000256" key="9">
    <source>
        <dbReference type="ARBA" id="ARBA00023136"/>
    </source>
</evidence>